<evidence type="ECO:0000256" key="3">
    <source>
        <dbReference type="ARBA" id="ARBA00022692"/>
    </source>
</evidence>
<proteinExistence type="inferred from homology"/>
<feature type="domain" description="ABC3 transporter permease C-terminal" evidence="8">
    <location>
        <begin position="278"/>
        <end position="402"/>
    </location>
</feature>
<comment type="subcellular location">
    <subcellularLocation>
        <location evidence="1">Cell membrane</location>
        <topology evidence="1">Multi-pass membrane protein</topology>
    </subcellularLocation>
</comment>
<feature type="domain" description="MacB-like periplasmic core" evidence="9">
    <location>
        <begin position="19"/>
        <end position="234"/>
    </location>
</feature>
<feature type="transmembrane region" description="Helical" evidence="7">
    <location>
        <begin position="328"/>
        <end position="353"/>
    </location>
</feature>
<dbReference type="EMBL" id="JALDAW010000016">
    <property type="protein sequence ID" value="MDY5168839.1"/>
    <property type="molecule type" value="Genomic_DNA"/>
</dbReference>
<feature type="transmembrane region" description="Helical" evidence="7">
    <location>
        <begin position="373"/>
        <end position="395"/>
    </location>
</feature>
<keyword evidence="3 7" id="KW-0812">Transmembrane</keyword>
<gene>
    <name evidence="10" type="ORF">MQE39_12045</name>
</gene>
<feature type="transmembrane region" description="Helical" evidence="7">
    <location>
        <begin position="449"/>
        <end position="467"/>
    </location>
</feature>
<dbReference type="InterPro" id="IPR003838">
    <property type="entry name" value="ABC3_permease_C"/>
</dbReference>
<evidence type="ECO:0000259" key="9">
    <source>
        <dbReference type="Pfam" id="PF12704"/>
    </source>
</evidence>
<evidence type="ECO:0000313" key="11">
    <source>
        <dbReference type="Proteomes" id="UP001276902"/>
    </source>
</evidence>
<keyword evidence="4 7" id="KW-1133">Transmembrane helix</keyword>
<dbReference type="RefSeq" id="WP_320883948.1">
    <property type="nucleotide sequence ID" value="NZ_BAABZA010000003.1"/>
</dbReference>
<dbReference type="PANTHER" id="PTHR30572">
    <property type="entry name" value="MEMBRANE COMPONENT OF TRANSPORTER-RELATED"/>
    <property type="match status" value="1"/>
</dbReference>
<evidence type="ECO:0000256" key="2">
    <source>
        <dbReference type="ARBA" id="ARBA00022475"/>
    </source>
</evidence>
<dbReference type="GO" id="GO:0005886">
    <property type="term" value="C:plasma membrane"/>
    <property type="evidence" value="ECO:0007669"/>
    <property type="project" value="UniProtKB-SubCell"/>
</dbReference>
<comment type="similarity">
    <text evidence="6">Belongs to the ABC-4 integral membrane protein family.</text>
</comment>
<feature type="transmembrane region" description="Helical" evidence="7">
    <location>
        <begin position="712"/>
        <end position="737"/>
    </location>
</feature>
<dbReference type="Pfam" id="PF12704">
    <property type="entry name" value="MacB_PCD"/>
    <property type="match status" value="1"/>
</dbReference>
<evidence type="ECO:0000313" key="10">
    <source>
        <dbReference type="EMBL" id="MDY5168839.1"/>
    </source>
</evidence>
<evidence type="ECO:0000256" key="5">
    <source>
        <dbReference type="ARBA" id="ARBA00023136"/>
    </source>
</evidence>
<accession>A0AB35UQC6</accession>
<dbReference type="PANTHER" id="PTHR30572:SF4">
    <property type="entry name" value="ABC TRANSPORTER PERMEASE YTRF"/>
    <property type="match status" value="1"/>
</dbReference>
<dbReference type="InterPro" id="IPR025857">
    <property type="entry name" value="MacB_PCD"/>
</dbReference>
<dbReference type="GO" id="GO:0022857">
    <property type="term" value="F:transmembrane transporter activity"/>
    <property type="evidence" value="ECO:0007669"/>
    <property type="project" value="TreeGrafter"/>
</dbReference>
<dbReference type="Proteomes" id="UP001276902">
    <property type="component" value="Unassembled WGS sequence"/>
</dbReference>
<dbReference type="InterPro" id="IPR050250">
    <property type="entry name" value="Macrolide_Exporter_MacB"/>
</dbReference>
<reference evidence="10" key="1">
    <citation type="submission" date="2022-03" db="EMBL/GenBank/DDBJ databases">
        <title>First case of bacteraemia caused by Dielma fastidiosa in a patient hospitalised with diverticulitis.</title>
        <authorList>
            <person name="Forman-Ankjaer B."/>
            <person name="Hvid-Jensen F."/>
            <person name="Kobel C.M."/>
            <person name="Greve T."/>
        </authorList>
    </citation>
    <scope>NUCLEOTIDE SEQUENCE</scope>
    <source>
        <strain evidence="10">AUH_DF_2021</strain>
    </source>
</reference>
<evidence type="ECO:0000256" key="6">
    <source>
        <dbReference type="ARBA" id="ARBA00038076"/>
    </source>
</evidence>
<comment type="caution">
    <text evidence="10">The sequence shown here is derived from an EMBL/GenBank/DDBJ whole genome shotgun (WGS) entry which is preliminary data.</text>
</comment>
<feature type="transmembrane region" description="Helical" evidence="7">
    <location>
        <begin position="272"/>
        <end position="300"/>
    </location>
</feature>
<sequence>MNILNVYIKKYLKENRHRTALSIASIALAAAMIFSMSAIMTSIYVSINESLVRSTGNYHAVFTDVNQNFASYLDMNMKIEEEMKVQHYGVSYLSDSMNKQKAYLRLLGFSSSAMQNLDIDLVEGRLPRNSNEIIVSQSLQYEGKIKMVPGLQVVLNLGERVSEAGNKLDEAAPIEDNEQFLPLHSGSYEVVGVFETPNFDYDNPFYSVITAYDENADLPMDIYLLYKDIKDTYQVTGSLSQLFKGEYAAFSYNDTLLKYNNVFNERLISFQMLVLIVFFLLFFLIIAGELIFSSFANAYLNREKHLAIFKSIGATGHQIRMMIVYEGIVILGLALPMGLLAGYGFTSGTFYVVNQLLKRIVVSAVQLNFHYTWQLMLLSGGAALFFSFCSMRLAAKKTSRKSIRSTLLSNDEVDEERKPYLDLQNKFLSIDNKLTLKHLKQNHKPYRKIIFLLSSVMALFITTQTVFDYMRQGVFLNIDDAGYDVKAVIMNDKYPTRLITRLKLSDGYSRMLVAEMVNVTSNDLSAFSDEFKALYNIDETVTFTLISYSDDVLDYYIKRNSLARNLEIIKNLDRPVGILYNQAYDADNRKIVEIADADRINNIYSLYPSDVKLFDKLEVISTHAQLPGLTMQDTPQMIISDAMMQQVIAELKSVGSYEEHFTVFFKSSNPNALEGMLNMLPQGEGVDTFEVINAVARQLETKTIKALLEIMMYGYIILIALMGMVAVFNISSVNFEYRRREFVLYRMLGLRMRSVRRMIFSELIFYGLKILMSSIILSLIVNGLLYTFMFKPMGMHFHLEKTSIIVCCALILIVSIMLMLYASHKIRISRYSEEAKNEISLL</sequence>
<keyword evidence="5 7" id="KW-0472">Membrane</keyword>
<dbReference type="AlphaFoldDB" id="A0AB35UQC6"/>
<feature type="transmembrane region" description="Helical" evidence="7">
    <location>
        <begin position="802"/>
        <end position="822"/>
    </location>
</feature>
<evidence type="ECO:0000259" key="8">
    <source>
        <dbReference type="Pfam" id="PF02687"/>
    </source>
</evidence>
<evidence type="ECO:0000256" key="1">
    <source>
        <dbReference type="ARBA" id="ARBA00004651"/>
    </source>
</evidence>
<evidence type="ECO:0000256" key="4">
    <source>
        <dbReference type="ARBA" id="ARBA00022989"/>
    </source>
</evidence>
<feature type="domain" description="ABC3 transporter permease C-terminal" evidence="8">
    <location>
        <begin position="716"/>
        <end position="827"/>
    </location>
</feature>
<name>A0AB35UQC6_9FIRM</name>
<evidence type="ECO:0000256" key="7">
    <source>
        <dbReference type="SAM" id="Phobius"/>
    </source>
</evidence>
<organism evidence="10 11">
    <name type="scientific">Dielma fastidiosa</name>
    <dbReference type="NCBI Taxonomy" id="1034346"/>
    <lineage>
        <taxon>Bacteria</taxon>
        <taxon>Bacillati</taxon>
        <taxon>Bacillota</taxon>
        <taxon>Erysipelotrichia</taxon>
        <taxon>Erysipelotrichales</taxon>
        <taxon>Erysipelotrichaceae</taxon>
        <taxon>Dielma</taxon>
    </lineage>
</organism>
<keyword evidence="2" id="KW-1003">Cell membrane</keyword>
<feature type="transmembrane region" description="Helical" evidence="7">
    <location>
        <begin position="21"/>
        <end position="45"/>
    </location>
</feature>
<feature type="transmembrane region" description="Helical" evidence="7">
    <location>
        <begin position="758"/>
        <end position="782"/>
    </location>
</feature>
<protein>
    <submittedName>
        <fullName evidence="10">ABC transporter permease</fullName>
    </submittedName>
</protein>
<dbReference type="Pfam" id="PF02687">
    <property type="entry name" value="FtsX"/>
    <property type="match status" value="2"/>
</dbReference>